<comment type="caution">
    <text evidence="1">The sequence shown here is derived from an EMBL/GenBank/DDBJ whole genome shotgun (WGS) entry which is preliminary data.</text>
</comment>
<dbReference type="GeneID" id="94546836"/>
<dbReference type="AlphaFoldDB" id="A0A288QYD8"/>
<reference evidence="1 2" key="1">
    <citation type="submission" date="2018-07" db="EMBL/GenBank/DDBJ databases">
        <title>Genomic Encyclopedia of Type Strains, Phase III (KMG-III): the genomes of soil and plant-associated and newly described type strains.</title>
        <authorList>
            <person name="Whitman W."/>
        </authorList>
    </citation>
    <scope>NUCLEOTIDE SEQUENCE [LARGE SCALE GENOMIC DNA]</scope>
    <source>
        <strain evidence="1 2">CECT 7031</strain>
    </source>
</reference>
<proteinExistence type="predicted"/>
<dbReference type="KEGG" id="wso:WSWS_01243"/>
<name>A0A288QYD8_9LACO</name>
<keyword evidence="2" id="KW-1185">Reference proteome</keyword>
<sequence length="57" mass="6687">MDFEALLNQVRNGELEQFVLEAQDFPQFYEVWRDYPYQNAIRGIAAQGGSITYVKKE</sequence>
<dbReference type="Proteomes" id="UP000254912">
    <property type="component" value="Unassembled WGS sequence"/>
</dbReference>
<evidence type="ECO:0000313" key="1">
    <source>
        <dbReference type="EMBL" id="RDL05406.1"/>
    </source>
</evidence>
<organism evidence="1 2">
    <name type="scientific">Weissella soli</name>
    <dbReference type="NCBI Taxonomy" id="155866"/>
    <lineage>
        <taxon>Bacteria</taxon>
        <taxon>Bacillati</taxon>
        <taxon>Bacillota</taxon>
        <taxon>Bacilli</taxon>
        <taxon>Lactobacillales</taxon>
        <taxon>Lactobacillaceae</taxon>
        <taxon>Weissella</taxon>
    </lineage>
</organism>
<accession>A0A288QYD8</accession>
<gene>
    <name evidence="1" type="ORF">DFP99_1367</name>
</gene>
<dbReference type="RefSeq" id="WP_164699452.1">
    <property type="nucleotide sequence ID" value="NZ_BJYO01000004.1"/>
</dbReference>
<protein>
    <submittedName>
        <fullName evidence="1">Uncharacterized protein</fullName>
    </submittedName>
</protein>
<dbReference type="EMBL" id="QRAS01000003">
    <property type="protein sequence ID" value="RDL05406.1"/>
    <property type="molecule type" value="Genomic_DNA"/>
</dbReference>
<evidence type="ECO:0000313" key="2">
    <source>
        <dbReference type="Proteomes" id="UP000254912"/>
    </source>
</evidence>